<dbReference type="GO" id="GO:0012505">
    <property type="term" value="C:endomembrane system"/>
    <property type="evidence" value="ECO:0007669"/>
    <property type="project" value="TreeGrafter"/>
</dbReference>
<keyword evidence="4 8" id="KW-1133">Transmembrane helix</keyword>
<dbReference type="PANTHER" id="PTHR19957">
    <property type="entry name" value="SYNTAXIN"/>
    <property type="match status" value="1"/>
</dbReference>
<dbReference type="PANTHER" id="PTHR19957:SF307">
    <property type="entry name" value="PROTEIN SSO1-RELATED"/>
    <property type="match status" value="1"/>
</dbReference>
<dbReference type="InterPro" id="IPR045242">
    <property type="entry name" value="Syntaxin"/>
</dbReference>
<dbReference type="AlphaFoldDB" id="A0A1Y2ECN7"/>
<name>A0A1Y2ECN7_9FUNG</name>
<dbReference type="Gene3D" id="1.20.58.70">
    <property type="match status" value="1"/>
</dbReference>
<organism evidence="10 11">
    <name type="scientific">Neocallimastix californiae</name>
    <dbReference type="NCBI Taxonomy" id="1754190"/>
    <lineage>
        <taxon>Eukaryota</taxon>
        <taxon>Fungi</taxon>
        <taxon>Fungi incertae sedis</taxon>
        <taxon>Chytridiomycota</taxon>
        <taxon>Chytridiomycota incertae sedis</taxon>
        <taxon>Neocallimastigomycetes</taxon>
        <taxon>Neocallimastigales</taxon>
        <taxon>Neocallimastigaceae</taxon>
        <taxon>Neocallimastix</taxon>
    </lineage>
</organism>
<dbReference type="GO" id="GO:0000149">
    <property type="term" value="F:SNARE binding"/>
    <property type="evidence" value="ECO:0007669"/>
    <property type="project" value="TreeGrafter"/>
</dbReference>
<feature type="region of interest" description="Disordered" evidence="7">
    <location>
        <begin position="379"/>
        <end position="418"/>
    </location>
</feature>
<dbReference type="OrthoDB" id="10255013at2759"/>
<evidence type="ECO:0000256" key="2">
    <source>
        <dbReference type="ARBA" id="ARBA00009063"/>
    </source>
</evidence>
<feature type="compositionally biased region" description="Polar residues" evidence="7">
    <location>
        <begin position="382"/>
        <end position="402"/>
    </location>
</feature>
<evidence type="ECO:0000256" key="8">
    <source>
        <dbReference type="SAM" id="Phobius"/>
    </source>
</evidence>
<dbReference type="GO" id="GO:0005484">
    <property type="term" value="F:SNAP receptor activity"/>
    <property type="evidence" value="ECO:0007669"/>
    <property type="project" value="TreeGrafter"/>
</dbReference>
<evidence type="ECO:0000256" key="4">
    <source>
        <dbReference type="ARBA" id="ARBA00022989"/>
    </source>
</evidence>
<protein>
    <submittedName>
        <fullName evidence="10">t-SNARE</fullName>
    </submittedName>
</protein>
<keyword evidence="3 8" id="KW-0812">Transmembrane</keyword>
<feature type="transmembrane region" description="Helical" evidence="8">
    <location>
        <begin position="339"/>
        <end position="358"/>
    </location>
</feature>
<evidence type="ECO:0000313" key="10">
    <source>
        <dbReference type="EMBL" id="ORY69348.1"/>
    </source>
</evidence>
<keyword evidence="6" id="KW-0175">Coiled coil</keyword>
<dbReference type="GO" id="GO:0006887">
    <property type="term" value="P:exocytosis"/>
    <property type="evidence" value="ECO:0007669"/>
    <property type="project" value="TreeGrafter"/>
</dbReference>
<evidence type="ECO:0000313" key="11">
    <source>
        <dbReference type="Proteomes" id="UP000193920"/>
    </source>
</evidence>
<evidence type="ECO:0000256" key="5">
    <source>
        <dbReference type="ARBA" id="ARBA00023136"/>
    </source>
</evidence>
<comment type="caution">
    <text evidence="10">The sequence shown here is derived from an EMBL/GenBank/DDBJ whole genome shotgun (WGS) entry which is preliminary data.</text>
</comment>
<dbReference type="EMBL" id="MCOG01000044">
    <property type="protein sequence ID" value="ORY69348.1"/>
    <property type="molecule type" value="Genomic_DNA"/>
</dbReference>
<feature type="coiled-coil region" evidence="6">
    <location>
        <begin position="266"/>
        <end position="338"/>
    </location>
</feature>
<keyword evidence="5 8" id="KW-0472">Membrane</keyword>
<dbReference type="GO" id="GO:0006886">
    <property type="term" value="P:intracellular protein transport"/>
    <property type="evidence" value="ECO:0007669"/>
    <property type="project" value="TreeGrafter"/>
</dbReference>
<feature type="domain" description="T-SNARE coiled-coil homology" evidence="9">
    <location>
        <begin position="266"/>
        <end position="328"/>
    </location>
</feature>
<dbReference type="SMART" id="SM00397">
    <property type="entry name" value="t_SNARE"/>
    <property type="match status" value="1"/>
</dbReference>
<dbReference type="GO" id="GO:0048278">
    <property type="term" value="P:vesicle docking"/>
    <property type="evidence" value="ECO:0007669"/>
    <property type="project" value="TreeGrafter"/>
</dbReference>
<comment type="similarity">
    <text evidence="2">Belongs to the syntaxin family.</text>
</comment>
<dbReference type="InterPro" id="IPR000727">
    <property type="entry name" value="T_SNARE_dom"/>
</dbReference>
<evidence type="ECO:0000259" key="9">
    <source>
        <dbReference type="PROSITE" id="PS50192"/>
    </source>
</evidence>
<sequence length="418" mass="47963">MYRDRLTELRGNQGYNKINDSQYDDNYGRSNNSRGGAYSQRSQYSQHSRQPSQPSQHSPRSPRSQNSPYSQNGHRSQRSGGTNNYGGAYTRDNGYSSSSTRDGGRDDVSSQYSGRINNLNADIKSLWNYIDRLDSLYNRNYNEVRRAENAENARRISELEERVTGEIQKITNQLKRIKAEGERISNPRDKRMVLSLVNNASNNLKKVFDSYNEKRKRYAEQGRNKIIRQYQIVHKNASREEAERYADNHPGGSLQYSMLSGSKSAYDEAKQVRDQMEQINQSINELCDLFQDMNNMLITQNETINVIEENVDTAEYNVEEASKELTRAIEIRKKSRKKLWIITGIILVVITALVIMFLPQIMALINLIKGLFSFGKSDEPETASTNVDANAAAGNQNAWDSNQQQQQQQPQQQQQQWA</sequence>
<accession>A0A1Y2ECN7</accession>
<evidence type="ECO:0000256" key="6">
    <source>
        <dbReference type="SAM" id="Coils"/>
    </source>
</evidence>
<evidence type="ECO:0000256" key="3">
    <source>
        <dbReference type="ARBA" id="ARBA00022692"/>
    </source>
</evidence>
<dbReference type="GO" id="GO:0031201">
    <property type="term" value="C:SNARE complex"/>
    <property type="evidence" value="ECO:0007669"/>
    <property type="project" value="TreeGrafter"/>
</dbReference>
<dbReference type="SUPFAM" id="SSF47661">
    <property type="entry name" value="t-snare proteins"/>
    <property type="match status" value="1"/>
</dbReference>
<dbReference type="GO" id="GO:0006906">
    <property type="term" value="P:vesicle fusion"/>
    <property type="evidence" value="ECO:0007669"/>
    <property type="project" value="TreeGrafter"/>
</dbReference>
<evidence type="ECO:0000256" key="7">
    <source>
        <dbReference type="SAM" id="MobiDB-lite"/>
    </source>
</evidence>
<dbReference type="InterPro" id="IPR006011">
    <property type="entry name" value="Syntaxin_N"/>
</dbReference>
<keyword evidence="11" id="KW-1185">Reference proteome</keyword>
<gene>
    <name evidence="10" type="ORF">LY90DRAFT_667458</name>
</gene>
<dbReference type="GO" id="GO:0005886">
    <property type="term" value="C:plasma membrane"/>
    <property type="evidence" value="ECO:0007669"/>
    <property type="project" value="TreeGrafter"/>
</dbReference>
<proteinExistence type="inferred from homology"/>
<dbReference type="PROSITE" id="PS50192">
    <property type="entry name" value="T_SNARE"/>
    <property type="match status" value="1"/>
</dbReference>
<comment type="subcellular location">
    <subcellularLocation>
        <location evidence="1">Membrane</location>
        <topology evidence="1">Single-pass type IV membrane protein</topology>
    </subcellularLocation>
</comment>
<dbReference type="InterPro" id="IPR010989">
    <property type="entry name" value="SNARE"/>
</dbReference>
<dbReference type="Pfam" id="PF05739">
    <property type="entry name" value="SNARE"/>
    <property type="match status" value="1"/>
</dbReference>
<reference evidence="10 11" key="1">
    <citation type="submission" date="2016-08" db="EMBL/GenBank/DDBJ databases">
        <title>A Parts List for Fungal Cellulosomes Revealed by Comparative Genomics.</title>
        <authorList>
            <consortium name="DOE Joint Genome Institute"/>
            <person name="Haitjema C.H."/>
            <person name="Gilmore S.P."/>
            <person name="Henske J.K."/>
            <person name="Solomon K.V."/>
            <person name="De Groot R."/>
            <person name="Kuo A."/>
            <person name="Mondo S.J."/>
            <person name="Salamov A.A."/>
            <person name="Labutti K."/>
            <person name="Zhao Z."/>
            <person name="Chiniquy J."/>
            <person name="Barry K."/>
            <person name="Brewer H.M."/>
            <person name="Purvine S.O."/>
            <person name="Wright A.T."/>
            <person name="Boxma B."/>
            <person name="Van Alen T."/>
            <person name="Hackstein J.H."/>
            <person name="Baker S.E."/>
            <person name="Grigoriev I.V."/>
            <person name="O'Malley M.A."/>
        </authorList>
    </citation>
    <scope>NUCLEOTIDE SEQUENCE [LARGE SCALE GENOMIC DNA]</scope>
    <source>
        <strain evidence="10 11">G1</strain>
    </source>
</reference>
<dbReference type="Pfam" id="PF00804">
    <property type="entry name" value="Syntaxin"/>
    <property type="match status" value="1"/>
</dbReference>
<feature type="region of interest" description="Disordered" evidence="7">
    <location>
        <begin position="1"/>
        <end position="113"/>
    </location>
</feature>
<feature type="compositionally biased region" description="Low complexity" evidence="7">
    <location>
        <begin position="39"/>
        <end position="72"/>
    </location>
</feature>
<evidence type="ECO:0000256" key="1">
    <source>
        <dbReference type="ARBA" id="ARBA00004211"/>
    </source>
</evidence>
<feature type="compositionally biased region" description="Low complexity" evidence="7">
    <location>
        <begin position="403"/>
        <end position="418"/>
    </location>
</feature>
<dbReference type="Gene3D" id="1.20.5.110">
    <property type="match status" value="1"/>
</dbReference>
<dbReference type="STRING" id="1754190.A0A1Y2ECN7"/>
<dbReference type="Proteomes" id="UP000193920">
    <property type="component" value="Unassembled WGS sequence"/>
</dbReference>